<dbReference type="InterPro" id="IPR013424">
    <property type="entry name" value="Ice-binding_C"/>
</dbReference>
<dbReference type="RefSeq" id="WP_168206905.1">
    <property type="nucleotide sequence ID" value="NZ_CP036339.1"/>
</dbReference>
<dbReference type="AlphaFoldDB" id="A0A517TZD8"/>
<keyword evidence="4" id="KW-1185">Reference proteome</keyword>
<feature type="signal peptide" evidence="1">
    <location>
        <begin position="1"/>
        <end position="23"/>
    </location>
</feature>
<organism evidence="3 4">
    <name type="scientific">Lacipirellula limnantheis</name>
    <dbReference type="NCBI Taxonomy" id="2528024"/>
    <lineage>
        <taxon>Bacteria</taxon>
        <taxon>Pseudomonadati</taxon>
        <taxon>Planctomycetota</taxon>
        <taxon>Planctomycetia</taxon>
        <taxon>Pirellulales</taxon>
        <taxon>Lacipirellulaceae</taxon>
        <taxon>Lacipirellula</taxon>
    </lineage>
</organism>
<proteinExistence type="predicted"/>
<reference evidence="3 4" key="1">
    <citation type="submission" date="2019-02" db="EMBL/GenBank/DDBJ databases">
        <title>Deep-cultivation of Planctomycetes and their phenomic and genomic characterization uncovers novel biology.</title>
        <authorList>
            <person name="Wiegand S."/>
            <person name="Jogler M."/>
            <person name="Boedeker C."/>
            <person name="Pinto D."/>
            <person name="Vollmers J."/>
            <person name="Rivas-Marin E."/>
            <person name="Kohn T."/>
            <person name="Peeters S.H."/>
            <person name="Heuer A."/>
            <person name="Rast P."/>
            <person name="Oberbeckmann S."/>
            <person name="Bunk B."/>
            <person name="Jeske O."/>
            <person name="Meyerdierks A."/>
            <person name="Storesund J.E."/>
            <person name="Kallscheuer N."/>
            <person name="Luecker S."/>
            <person name="Lage O.M."/>
            <person name="Pohl T."/>
            <person name="Merkel B.J."/>
            <person name="Hornburger P."/>
            <person name="Mueller R.-W."/>
            <person name="Bruemmer F."/>
            <person name="Labrenz M."/>
            <person name="Spormann A.M."/>
            <person name="Op den Camp H."/>
            <person name="Overmann J."/>
            <person name="Amann R."/>
            <person name="Jetten M.S.M."/>
            <person name="Mascher T."/>
            <person name="Medema M.H."/>
            <person name="Devos D.P."/>
            <person name="Kaster A.-K."/>
            <person name="Ovreas L."/>
            <person name="Rohde M."/>
            <person name="Galperin M.Y."/>
            <person name="Jogler C."/>
        </authorList>
    </citation>
    <scope>NUCLEOTIDE SEQUENCE [LARGE SCALE GENOMIC DNA]</scope>
    <source>
        <strain evidence="3 4">I41</strain>
    </source>
</reference>
<dbReference type="NCBIfam" id="TIGR02595">
    <property type="entry name" value="PEP_CTERM"/>
    <property type="match status" value="1"/>
</dbReference>
<evidence type="ECO:0000259" key="2">
    <source>
        <dbReference type="Pfam" id="PF07589"/>
    </source>
</evidence>
<accession>A0A517TZD8</accession>
<keyword evidence="1" id="KW-0732">Signal</keyword>
<dbReference type="Gene3D" id="2.60.120.260">
    <property type="entry name" value="Galactose-binding domain-like"/>
    <property type="match status" value="1"/>
</dbReference>
<sequence precursor="true">MKRYCWGLFVAALMSAFTGTASANLLTNPGFENPVLGGGDTFGAVGWNVFGGGTYTIKLAPHSGDNAFKTFGQTSGAYQEFPASAGENWAGGAYLLNPSFDALAGAQIAAVNIEWRDAGDNLISFISSPNGLTAASPQGSTAADYVYAPVAGIAPAGTAKARFVLLTGAFAGPGGGAPFFDDASFARVPEPATVLLVGAGAVGIIALRRRQG</sequence>
<evidence type="ECO:0000313" key="3">
    <source>
        <dbReference type="EMBL" id="QDT73725.1"/>
    </source>
</evidence>
<dbReference type="EMBL" id="CP036339">
    <property type="protein sequence ID" value="QDT73725.1"/>
    <property type="molecule type" value="Genomic_DNA"/>
</dbReference>
<gene>
    <name evidence="3" type="ORF">I41_29160</name>
</gene>
<dbReference type="Pfam" id="PF07589">
    <property type="entry name" value="PEP-CTERM"/>
    <property type="match status" value="1"/>
</dbReference>
<feature type="chain" id="PRO_5021739526" description="Ice-binding protein C-terminal domain-containing protein" evidence="1">
    <location>
        <begin position="24"/>
        <end position="212"/>
    </location>
</feature>
<name>A0A517TZD8_9BACT</name>
<evidence type="ECO:0000313" key="4">
    <source>
        <dbReference type="Proteomes" id="UP000317909"/>
    </source>
</evidence>
<protein>
    <recommendedName>
        <fullName evidence="2">Ice-binding protein C-terminal domain-containing protein</fullName>
    </recommendedName>
</protein>
<dbReference type="Proteomes" id="UP000317909">
    <property type="component" value="Chromosome"/>
</dbReference>
<feature type="domain" description="Ice-binding protein C-terminal" evidence="2">
    <location>
        <begin position="188"/>
        <end position="210"/>
    </location>
</feature>
<dbReference type="KEGG" id="llh:I41_29160"/>
<evidence type="ECO:0000256" key="1">
    <source>
        <dbReference type="SAM" id="SignalP"/>
    </source>
</evidence>